<name>A0A0D9RNM4_CHLSB</name>
<dbReference type="OMA" id="MCTAWHC"/>
<dbReference type="EMBL" id="AQIB01055609">
    <property type="status" value="NOT_ANNOTATED_CDS"/>
    <property type="molecule type" value="Genomic_DNA"/>
</dbReference>
<dbReference type="EMBL" id="AQIB01055610">
    <property type="status" value="NOT_ANNOTATED_CDS"/>
    <property type="molecule type" value="Genomic_DNA"/>
</dbReference>
<sequence length="91" mass="10190">MCTAWHCFHLPLEMKVQKPWEEPDETPGLTEGGRESYEEGILKNLLLGREDGKLSQSAVLHPIPQPHMPAHSRDLPTLLGKASELLPQDVL</sequence>
<dbReference type="Ensembl" id="ENSCSAT00000012168.1">
    <property type="protein sequence ID" value="ENSCSAP00000010213.1"/>
    <property type="gene ID" value="ENSCSAG00000014079.1"/>
</dbReference>
<reference evidence="1 2" key="1">
    <citation type="submission" date="2014-03" db="EMBL/GenBank/DDBJ databases">
        <authorList>
            <person name="Warren W."/>
            <person name="Wilson R.K."/>
        </authorList>
    </citation>
    <scope>NUCLEOTIDE SEQUENCE</scope>
</reference>
<dbReference type="EMBL" id="AQIB01055611">
    <property type="status" value="NOT_ANNOTATED_CDS"/>
    <property type="molecule type" value="Genomic_DNA"/>
</dbReference>
<accession>A0A0D9RNM4</accession>
<keyword evidence="2" id="KW-1185">Reference proteome</keyword>
<reference evidence="1" key="3">
    <citation type="submission" date="2025-09" db="UniProtKB">
        <authorList>
            <consortium name="Ensembl"/>
        </authorList>
    </citation>
    <scope>IDENTIFICATION</scope>
</reference>
<evidence type="ECO:0000313" key="2">
    <source>
        <dbReference type="Proteomes" id="UP000029965"/>
    </source>
</evidence>
<dbReference type="Proteomes" id="UP000029965">
    <property type="component" value="Chromosome 24"/>
</dbReference>
<proteinExistence type="predicted"/>
<dbReference type="AlphaFoldDB" id="A0A0D9RNM4"/>
<dbReference type="EMBL" id="AQIB01055614">
    <property type="status" value="NOT_ANNOTATED_CDS"/>
    <property type="molecule type" value="Genomic_DNA"/>
</dbReference>
<evidence type="ECO:0000313" key="1">
    <source>
        <dbReference type="Ensembl" id="ENSCSAP00000010213.1"/>
    </source>
</evidence>
<dbReference type="EMBL" id="AQIB01055613">
    <property type="status" value="NOT_ANNOTATED_CDS"/>
    <property type="molecule type" value="Genomic_DNA"/>
</dbReference>
<dbReference type="Bgee" id="ENSCSAG00000014079">
    <property type="expression patterns" value="Expressed in blood and 2 other cell types or tissues"/>
</dbReference>
<reference evidence="1" key="2">
    <citation type="submission" date="2025-08" db="UniProtKB">
        <authorList>
            <consortium name="Ensembl"/>
        </authorList>
    </citation>
    <scope>IDENTIFICATION</scope>
</reference>
<protein>
    <submittedName>
        <fullName evidence="1">Uncharacterized protein</fullName>
    </submittedName>
</protein>
<organism evidence="1 2">
    <name type="scientific">Chlorocebus sabaeus</name>
    <name type="common">Green monkey</name>
    <name type="synonym">Simia sabaea</name>
    <dbReference type="NCBI Taxonomy" id="60711"/>
    <lineage>
        <taxon>Eukaryota</taxon>
        <taxon>Metazoa</taxon>
        <taxon>Chordata</taxon>
        <taxon>Craniata</taxon>
        <taxon>Vertebrata</taxon>
        <taxon>Euteleostomi</taxon>
        <taxon>Mammalia</taxon>
        <taxon>Eutheria</taxon>
        <taxon>Euarchontoglires</taxon>
        <taxon>Primates</taxon>
        <taxon>Haplorrhini</taxon>
        <taxon>Catarrhini</taxon>
        <taxon>Cercopithecidae</taxon>
        <taxon>Cercopithecinae</taxon>
        <taxon>Chlorocebus</taxon>
    </lineage>
</organism>
<dbReference type="eggNOG" id="ENOG502TBWF">
    <property type="taxonomic scope" value="Eukaryota"/>
</dbReference>
<dbReference type="EMBL" id="AQIB01055612">
    <property type="status" value="NOT_ANNOTATED_CDS"/>
    <property type="molecule type" value="Genomic_DNA"/>
</dbReference>